<keyword evidence="2" id="KW-0732">Signal</keyword>
<proteinExistence type="predicted"/>
<dbReference type="PANTHER" id="PTHR34220:SF7">
    <property type="entry name" value="SENSOR HISTIDINE KINASE YPDA"/>
    <property type="match status" value="1"/>
</dbReference>
<keyword evidence="1" id="KW-0472">Membrane</keyword>
<dbReference type="GO" id="GO:0000155">
    <property type="term" value="F:phosphorelay sensor kinase activity"/>
    <property type="evidence" value="ECO:0007669"/>
    <property type="project" value="InterPro"/>
</dbReference>
<dbReference type="InterPro" id="IPR050640">
    <property type="entry name" value="Bact_2-comp_sensor_kinase"/>
</dbReference>
<dbReference type="Pfam" id="PF06580">
    <property type="entry name" value="His_kinase"/>
    <property type="match status" value="1"/>
</dbReference>
<keyword evidence="1" id="KW-0812">Transmembrane</keyword>
<protein>
    <submittedName>
        <fullName evidence="4">His_kinase domain-containing protein</fullName>
    </submittedName>
</protein>
<dbReference type="KEGG" id="fcs:TRV642_3483"/>
<dbReference type="InterPro" id="IPR015943">
    <property type="entry name" value="WD40/YVTN_repeat-like_dom_sf"/>
</dbReference>
<dbReference type="SUPFAM" id="SSF55874">
    <property type="entry name" value="ATPase domain of HSP90 chaperone/DNA topoisomerase II/histidine kinase"/>
    <property type="match status" value="1"/>
</dbReference>
<name>A0A9W4THT7_9FLAO</name>
<feature type="signal peptide" evidence="2">
    <location>
        <begin position="1"/>
        <end position="18"/>
    </location>
</feature>
<evidence type="ECO:0000256" key="1">
    <source>
        <dbReference type="SAM" id="Phobius"/>
    </source>
</evidence>
<dbReference type="Gene3D" id="3.30.565.10">
    <property type="entry name" value="Histidine kinase-like ATPase, C-terminal domain"/>
    <property type="match status" value="1"/>
</dbReference>
<dbReference type="InterPro" id="IPR013783">
    <property type="entry name" value="Ig-like_fold"/>
</dbReference>
<dbReference type="Gene3D" id="2.130.10.10">
    <property type="entry name" value="YVTN repeat-like/Quinoprotein amine dehydrogenase"/>
    <property type="match status" value="1"/>
</dbReference>
<dbReference type="InterPro" id="IPR010559">
    <property type="entry name" value="Sig_transdc_His_kin_internal"/>
</dbReference>
<evidence type="ECO:0000313" key="4">
    <source>
        <dbReference type="EMBL" id="CAI2768272.1"/>
    </source>
</evidence>
<keyword evidence="1" id="KW-1133">Transmembrane helix</keyword>
<dbReference type="Proteomes" id="UP001152749">
    <property type="component" value="Chromosome"/>
</dbReference>
<gene>
    <name evidence="4" type="ORF">TRV642_3483</name>
</gene>
<dbReference type="EMBL" id="OX336425">
    <property type="protein sequence ID" value="CAI2768272.1"/>
    <property type="molecule type" value="Genomic_DNA"/>
</dbReference>
<feature type="chain" id="PRO_5040795578" evidence="2">
    <location>
        <begin position="19"/>
        <end position="957"/>
    </location>
</feature>
<feature type="transmembrane region" description="Helical" evidence="1">
    <location>
        <begin position="708"/>
        <end position="728"/>
    </location>
</feature>
<evidence type="ECO:0000313" key="5">
    <source>
        <dbReference type="Proteomes" id="UP001152749"/>
    </source>
</evidence>
<dbReference type="AlphaFoldDB" id="A0A9W4THT7"/>
<accession>A0A9W4THT7</accession>
<dbReference type="PANTHER" id="PTHR34220">
    <property type="entry name" value="SENSOR HISTIDINE KINASE YPDA"/>
    <property type="match status" value="1"/>
</dbReference>
<sequence>MKQFLIVLILLISTSVQAQFRNHFVIMDSRNGLKSDYVYSVSEGLQHNIWIATNNGMTRFNGSTFKNFSIENGLNSNDIMYSRIDSKNRIWVCDYYYGLNYIKGHQVYYIKAARKIPGLFFCFEKKGSIYFSSVTNGECYVLTPGNSFIPYKPKKKDTEIHKYDKKTDTYYGYDRFFKRHFVIESGNKFRLKPFYKVNANNIDLRRFGLFTQSAKVDSSSQKQLYNFYYNKMDYLIDNLKQIAPFYTAKDTLKQHLAAGAIQNKSGSGFTNVGNLIHLNGKEFKSVFIDSGKNFWLIDDKNRLYFVKYSGLEIMNKVNYSLFGSNDIFIKKSRLEGNKLYFIANSNLFGVMDITNYEVKIIRKFEEKLFNLFSSGDKICLISDKGKYFYDTSGDHFSFVKIHAKLNLEQTFVDDESNLFAIKENFIESEHNDKITFDFTDIRFKHFCLNHNLAVVGNEEMVASYNFSTKAKNKNTSIKQASFIRKTKEGVIVSTGNRMVYFLDNNLKVKQKISLKDNCYFIKYKDDKVYLATYNDITVYKRQNDKWHFFNKINFDEGVLRGRILDIVFLKYKFIVITDNGISVIKNSYLDKNASGQVQIVDFFVGEKSIMNTKEKMIKQGKSGNVMIRTSFRTFDNKDCFELFYRLVKNENYDKTSWNLLQNRNVLFNDLSHGDYIFEVCARNLRDPNQKTFEKVSFKVEPFFWETNFFFIVVIAMYLTMVFYFLRYFKRKINQRNKLKLELITLELKSLKNQMKPHFLFNALNNLQGILFTKGVEEANLFLSKFSQLLRSTLEVTRDKITSLDEEIKYIKIYLDFEQLRSNNELFVTYKIEETLDLERIEIPVMVVQTIIENAIMHGLHASKNRKELLIEIYRQDSSLKIIIEDNGVGRSKSASDHEHHHKPLASLIIQERFRILSKLRKKSHTLEIIDLEKDGVPCGTRVVITVPLYYFEFNASE</sequence>
<evidence type="ECO:0000256" key="2">
    <source>
        <dbReference type="SAM" id="SignalP"/>
    </source>
</evidence>
<dbReference type="InterPro" id="IPR036890">
    <property type="entry name" value="HATPase_C_sf"/>
</dbReference>
<feature type="domain" description="Signal transduction histidine kinase internal region" evidence="3">
    <location>
        <begin position="746"/>
        <end position="824"/>
    </location>
</feature>
<organism evidence="4 5">
    <name type="scientific">Flavobacterium collinsii</name>
    <dbReference type="NCBI Taxonomy" id="1114861"/>
    <lineage>
        <taxon>Bacteria</taxon>
        <taxon>Pseudomonadati</taxon>
        <taxon>Bacteroidota</taxon>
        <taxon>Flavobacteriia</taxon>
        <taxon>Flavobacteriales</taxon>
        <taxon>Flavobacteriaceae</taxon>
        <taxon>Flavobacterium</taxon>
    </lineage>
</organism>
<dbReference type="GO" id="GO:0016020">
    <property type="term" value="C:membrane"/>
    <property type="evidence" value="ECO:0007669"/>
    <property type="project" value="InterPro"/>
</dbReference>
<reference evidence="4" key="1">
    <citation type="submission" date="2022-09" db="EMBL/GenBank/DDBJ databases">
        <authorList>
            <person name="Duchaud E."/>
        </authorList>
    </citation>
    <scope>NUCLEOTIDE SEQUENCE</scope>
    <source>
        <strain evidence="4">TRV642</strain>
    </source>
</reference>
<dbReference type="Gene3D" id="2.60.40.10">
    <property type="entry name" value="Immunoglobulins"/>
    <property type="match status" value="1"/>
</dbReference>
<dbReference type="RefSeq" id="WP_263360931.1">
    <property type="nucleotide sequence ID" value="NZ_OX336425.1"/>
</dbReference>
<evidence type="ECO:0000259" key="3">
    <source>
        <dbReference type="Pfam" id="PF06580"/>
    </source>
</evidence>